<feature type="compositionally biased region" description="Basic and acidic residues" evidence="1">
    <location>
        <begin position="23"/>
        <end position="49"/>
    </location>
</feature>
<evidence type="ECO:0000256" key="1">
    <source>
        <dbReference type="SAM" id="MobiDB-lite"/>
    </source>
</evidence>
<feature type="region of interest" description="Disordered" evidence="1">
    <location>
        <begin position="1"/>
        <end position="51"/>
    </location>
</feature>
<proteinExistence type="predicted"/>
<name>A0ABQ7BI65_BRACR</name>
<feature type="compositionally biased region" description="Polar residues" evidence="1">
    <location>
        <begin position="240"/>
        <end position="259"/>
    </location>
</feature>
<keyword evidence="3" id="KW-1185">Reference proteome</keyword>
<reference evidence="2 3" key="1">
    <citation type="journal article" date="2020" name="BMC Genomics">
        <title>Intraspecific diversification of the crop wild relative Brassica cretica Lam. using demographic model selection.</title>
        <authorList>
            <person name="Kioukis A."/>
            <person name="Michalopoulou V.A."/>
            <person name="Briers L."/>
            <person name="Pirintsos S."/>
            <person name="Studholme D.J."/>
            <person name="Pavlidis P."/>
            <person name="Sarris P.F."/>
        </authorList>
    </citation>
    <scope>NUCLEOTIDE SEQUENCE [LARGE SCALE GENOMIC DNA]</scope>
    <source>
        <strain evidence="3">cv. PFS-1207/04</strain>
    </source>
</reference>
<feature type="compositionally biased region" description="Basic and acidic residues" evidence="1">
    <location>
        <begin position="260"/>
        <end position="293"/>
    </location>
</feature>
<feature type="region of interest" description="Disordered" evidence="1">
    <location>
        <begin position="214"/>
        <end position="311"/>
    </location>
</feature>
<gene>
    <name evidence="2" type="ORF">DY000_02043003</name>
</gene>
<comment type="caution">
    <text evidence="2">The sequence shown here is derived from an EMBL/GenBank/DDBJ whole genome shotgun (WGS) entry which is preliminary data.</text>
</comment>
<dbReference type="Proteomes" id="UP000266723">
    <property type="component" value="Unassembled WGS sequence"/>
</dbReference>
<sequence length="311" mass="35430">MVAEERAVDEDNEASTSSGAGGVRDKTEESGSDSEKGEEGTEREEERNDLANYQLARDRKRRVEFVEKLIQNQDDLSCWFAVNRVISEKVEFVEKLIQNQDDLSCWFAVNRVISEKIKACGEHLTRVKWAWDVNSVLPRTRVKILTSEEHVSEGRFILSKPSLEDTGRKIRSPPLFPDMQDAADTLNGIHRKTHRKNKIPRSNITHQMVKKIFHHSRKETRPNTVLEPFKPTTDPHFEESNQSSTIDPRTANVESQIESRLSEESAKARITDQEAGEKRCCQNHRFPEPKADESSAGGATDPRNPKLARTV</sequence>
<evidence type="ECO:0000313" key="3">
    <source>
        <dbReference type="Proteomes" id="UP000266723"/>
    </source>
</evidence>
<protein>
    <submittedName>
        <fullName evidence="2">Uncharacterized protein</fullName>
    </submittedName>
</protein>
<organism evidence="2 3">
    <name type="scientific">Brassica cretica</name>
    <name type="common">Mustard</name>
    <dbReference type="NCBI Taxonomy" id="69181"/>
    <lineage>
        <taxon>Eukaryota</taxon>
        <taxon>Viridiplantae</taxon>
        <taxon>Streptophyta</taxon>
        <taxon>Embryophyta</taxon>
        <taxon>Tracheophyta</taxon>
        <taxon>Spermatophyta</taxon>
        <taxon>Magnoliopsida</taxon>
        <taxon>eudicotyledons</taxon>
        <taxon>Gunneridae</taxon>
        <taxon>Pentapetalae</taxon>
        <taxon>rosids</taxon>
        <taxon>malvids</taxon>
        <taxon>Brassicales</taxon>
        <taxon>Brassicaceae</taxon>
        <taxon>Brassiceae</taxon>
        <taxon>Brassica</taxon>
    </lineage>
</organism>
<evidence type="ECO:0000313" key="2">
    <source>
        <dbReference type="EMBL" id="KAF3531959.1"/>
    </source>
</evidence>
<dbReference type="EMBL" id="QGKV02001507">
    <property type="protein sequence ID" value="KAF3531959.1"/>
    <property type="molecule type" value="Genomic_DNA"/>
</dbReference>
<accession>A0ABQ7BI65</accession>